<evidence type="ECO:0000259" key="4">
    <source>
        <dbReference type="PROSITE" id="PS51670"/>
    </source>
</evidence>
<dbReference type="SUPFAM" id="SSF53300">
    <property type="entry name" value="vWA-like"/>
    <property type="match status" value="1"/>
</dbReference>
<dbReference type="EMBL" id="CP111014">
    <property type="protein sequence ID" value="WAR00541.1"/>
    <property type="molecule type" value="Genomic_DNA"/>
</dbReference>
<feature type="domain" description="ShKT" evidence="4">
    <location>
        <begin position="407"/>
        <end position="440"/>
    </location>
</feature>
<evidence type="ECO:0000313" key="6">
    <source>
        <dbReference type="Proteomes" id="UP001164746"/>
    </source>
</evidence>
<accession>A0ABY7DW53</accession>
<dbReference type="InterPro" id="IPR003582">
    <property type="entry name" value="ShKT_dom"/>
</dbReference>
<feature type="domain" description="VWFA" evidence="3">
    <location>
        <begin position="207"/>
        <end position="383"/>
    </location>
</feature>
<feature type="disulfide bond" evidence="1">
    <location>
        <begin position="464"/>
        <end position="498"/>
    </location>
</feature>
<dbReference type="CDD" id="cd01472">
    <property type="entry name" value="vWA_collagen"/>
    <property type="match status" value="1"/>
</dbReference>
<organism evidence="5 6">
    <name type="scientific">Mya arenaria</name>
    <name type="common">Soft-shell clam</name>
    <dbReference type="NCBI Taxonomy" id="6604"/>
    <lineage>
        <taxon>Eukaryota</taxon>
        <taxon>Metazoa</taxon>
        <taxon>Spiralia</taxon>
        <taxon>Lophotrochozoa</taxon>
        <taxon>Mollusca</taxon>
        <taxon>Bivalvia</taxon>
        <taxon>Autobranchia</taxon>
        <taxon>Heteroconchia</taxon>
        <taxon>Euheterodonta</taxon>
        <taxon>Imparidentia</taxon>
        <taxon>Neoheterodontei</taxon>
        <taxon>Myida</taxon>
        <taxon>Myoidea</taxon>
        <taxon>Myidae</taxon>
        <taxon>Mya</taxon>
    </lineage>
</organism>
<keyword evidence="2" id="KW-0732">Signal</keyword>
<dbReference type="Proteomes" id="UP001164746">
    <property type="component" value="Chromosome 3"/>
</dbReference>
<feature type="signal peptide" evidence="2">
    <location>
        <begin position="1"/>
        <end position="24"/>
    </location>
</feature>
<dbReference type="PANTHER" id="PTHR24020">
    <property type="entry name" value="COLLAGEN ALPHA"/>
    <property type="match status" value="1"/>
</dbReference>
<feature type="chain" id="PRO_5045661943" evidence="2">
    <location>
        <begin position="25"/>
        <end position="553"/>
    </location>
</feature>
<dbReference type="PROSITE" id="PS51670">
    <property type="entry name" value="SHKT"/>
    <property type="match status" value="2"/>
</dbReference>
<dbReference type="SUPFAM" id="SSF82895">
    <property type="entry name" value="TSP-1 type 1 repeat"/>
    <property type="match status" value="1"/>
</dbReference>
<dbReference type="SMART" id="SM00254">
    <property type="entry name" value="ShKT"/>
    <property type="match status" value="2"/>
</dbReference>
<evidence type="ECO:0000313" key="5">
    <source>
        <dbReference type="EMBL" id="WAR00541.1"/>
    </source>
</evidence>
<dbReference type="Pfam" id="PF01549">
    <property type="entry name" value="ShK"/>
    <property type="match status" value="2"/>
</dbReference>
<dbReference type="InterPro" id="IPR000884">
    <property type="entry name" value="TSP1_rpt"/>
</dbReference>
<dbReference type="PRINTS" id="PR00453">
    <property type="entry name" value="VWFADOMAIN"/>
</dbReference>
<dbReference type="InterPro" id="IPR002035">
    <property type="entry name" value="VWF_A"/>
</dbReference>
<feature type="domain" description="ShKT" evidence="4">
    <location>
        <begin position="464"/>
        <end position="498"/>
    </location>
</feature>
<dbReference type="SMART" id="SM00209">
    <property type="entry name" value="TSP1"/>
    <property type="match status" value="1"/>
</dbReference>
<dbReference type="InterPro" id="IPR036383">
    <property type="entry name" value="TSP1_rpt_sf"/>
</dbReference>
<dbReference type="Gene3D" id="3.40.50.410">
    <property type="entry name" value="von Willebrand factor, type A domain"/>
    <property type="match status" value="1"/>
</dbReference>
<sequence>MDTRVGILGVALLLIGNLFLTVNAQNTTYCDSGTKQCGWESWNEWSACSRTCGTGTRSRQRGLCCTVKQTFGECLTECKIPDDSYQEEACTYVCPAGNCTFEEFPSTAIEASDHTHLYGADHKIVNSDLFLRTPTERFCEVSCENAVFNTGLFCWAYSFGKTTGCFLHFFNKPLTIANPEKKGQSPDETLYIRSCAESVQCRATKADIVFVVDSSGSIGSANFDKLRFFLQGMVNSLDIDPDLTRVGLMLFNDKPQWQFKLGDPLVNNKAAMLKKIQRMQYIVGGTMTADALEKVRLEGFTSNRTGVPMIVVVVTDGLSRYPSLTRFQASLLRREGVDVYAVGVGNYANHEEIYNIASAPEESHMFEFETFDDLDPTNITLGVAYDDCKEKVSTTPTTSTVTTTSSCFDKITNCDTYGKDACTDYAPWAHANCKAYCGFCHRLSNDTTAAPATTVATTTPFPVCEDKVENCDSYASSCQDPQFEAYLRNNCAASCAFCQSHKTVNGTTLPNGDQCDDWYIPVECTMVSVGSDCCPLPQCPDGYIYTAEKNIAA</sequence>
<keyword evidence="6" id="KW-1185">Reference proteome</keyword>
<comment type="caution">
    <text evidence="1">Lacks conserved residue(s) required for the propagation of feature annotation.</text>
</comment>
<reference evidence="5" key="1">
    <citation type="submission" date="2022-11" db="EMBL/GenBank/DDBJ databases">
        <title>Centuries of genome instability and evolution in soft-shell clam transmissible cancer (bioRxiv).</title>
        <authorList>
            <person name="Hart S.F.M."/>
            <person name="Yonemitsu M.A."/>
            <person name="Giersch R.M."/>
            <person name="Beal B.F."/>
            <person name="Arriagada G."/>
            <person name="Davis B.W."/>
            <person name="Ostrander E.A."/>
            <person name="Goff S.P."/>
            <person name="Metzger M.J."/>
        </authorList>
    </citation>
    <scope>NUCLEOTIDE SEQUENCE</scope>
    <source>
        <strain evidence="5">MELC-2E11</strain>
        <tissue evidence="5">Siphon/mantle</tissue>
    </source>
</reference>
<evidence type="ECO:0000259" key="3">
    <source>
        <dbReference type="PROSITE" id="PS50234"/>
    </source>
</evidence>
<dbReference type="PANTHER" id="PTHR24020:SF20">
    <property type="entry name" value="PH DOMAIN-CONTAINING PROTEIN"/>
    <property type="match status" value="1"/>
</dbReference>
<dbReference type="Pfam" id="PF00092">
    <property type="entry name" value="VWA"/>
    <property type="match status" value="1"/>
</dbReference>
<name>A0ABY7DW53_MYAAR</name>
<dbReference type="SMART" id="SM00327">
    <property type="entry name" value="VWA"/>
    <property type="match status" value="1"/>
</dbReference>
<dbReference type="InterPro" id="IPR050525">
    <property type="entry name" value="ECM_Assembly_Org"/>
</dbReference>
<keyword evidence="1" id="KW-1015">Disulfide bond</keyword>
<evidence type="ECO:0000256" key="1">
    <source>
        <dbReference type="PROSITE-ProRule" id="PRU01005"/>
    </source>
</evidence>
<proteinExistence type="predicted"/>
<gene>
    <name evidence="5" type="ORF">MAR_024913</name>
</gene>
<dbReference type="PROSITE" id="PS50234">
    <property type="entry name" value="VWFA"/>
    <property type="match status" value="1"/>
</dbReference>
<dbReference type="PROSITE" id="PS50092">
    <property type="entry name" value="TSP1"/>
    <property type="match status" value="1"/>
</dbReference>
<dbReference type="Gene3D" id="2.20.100.10">
    <property type="entry name" value="Thrombospondin type-1 (TSP1) repeat"/>
    <property type="match status" value="1"/>
</dbReference>
<protein>
    <submittedName>
        <fullName evidence="5">CO6A4-like protein</fullName>
    </submittedName>
</protein>
<dbReference type="Gene3D" id="1.10.10.1870">
    <property type="entry name" value="ShTK domain-like"/>
    <property type="match status" value="1"/>
</dbReference>
<dbReference type="InterPro" id="IPR036465">
    <property type="entry name" value="vWFA_dom_sf"/>
</dbReference>
<evidence type="ECO:0000256" key="2">
    <source>
        <dbReference type="SAM" id="SignalP"/>
    </source>
</evidence>